<comment type="caution">
    <text evidence="7">The sequence shown here is derived from an EMBL/GenBank/DDBJ whole genome shotgun (WGS) entry which is preliminary data.</text>
</comment>
<dbReference type="InterPro" id="IPR050833">
    <property type="entry name" value="Poly_Biosynth_Transport"/>
</dbReference>
<feature type="transmembrane region" description="Helical" evidence="6">
    <location>
        <begin position="20"/>
        <end position="41"/>
    </location>
</feature>
<proteinExistence type="predicted"/>
<feature type="transmembrane region" description="Helical" evidence="6">
    <location>
        <begin position="221"/>
        <end position="242"/>
    </location>
</feature>
<dbReference type="Proteomes" id="UP000178774">
    <property type="component" value="Unassembled WGS sequence"/>
</dbReference>
<feature type="transmembrane region" description="Helical" evidence="6">
    <location>
        <begin position="262"/>
        <end position="281"/>
    </location>
</feature>
<comment type="subcellular location">
    <subcellularLocation>
        <location evidence="1">Cell membrane</location>
        <topology evidence="1">Multi-pass membrane protein</topology>
    </subcellularLocation>
</comment>
<feature type="transmembrane region" description="Helical" evidence="6">
    <location>
        <begin position="53"/>
        <end position="76"/>
    </location>
</feature>
<feature type="transmembrane region" description="Helical" evidence="6">
    <location>
        <begin position="122"/>
        <end position="143"/>
    </location>
</feature>
<feature type="transmembrane region" description="Helical" evidence="6">
    <location>
        <begin position="181"/>
        <end position="200"/>
    </location>
</feature>
<protein>
    <submittedName>
        <fullName evidence="7">Uncharacterized protein</fullName>
    </submittedName>
</protein>
<reference evidence="7 8" key="1">
    <citation type="journal article" date="2016" name="Nat. Commun.">
        <title>Thousands of microbial genomes shed light on interconnected biogeochemical processes in an aquifer system.</title>
        <authorList>
            <person name="Anantharaman K."/>
            <person name="Brown C.T."/>
            <person name="Hug L.A."/>
            <person name="Sharon I."/>
            <person name="Castelle C.J."/>
            <person name="Probst A.J."/>
            <person name="Thomas B.C."/>
            <person name="Singh A."/>
            <person name="Wilkins M.J."/>
            <person name="Karaoz U."/>
            <person name="Brodie E.L."/>
            <person name="Williams K.H."/>
            <person name="Hubbard S.S."/>
            <person name="Banfield J.F."/>
        </authorList>
    </citation>
    <scope>NUCLEOTIDE SEQUENCE [LARGE SCALE GENOMIC DNA]</scope>
</reference>
<keyword evidence="3 6" id="KW-0812">Transmembrane</keyword>
<dbReference type="InterPro" id="IPR002797">
    <property type="entry name" value="Polysacc_synth"/>
</dbReference>
<keyword evidence="5 6" id="KW-0472">Membrane</keyword>
<name>A0A1G2HT41_9BACT</name>
<evidence type="ECO:0000256" key="4">
    <source>
        <dbReference type="ARBA" id="ARBA00022989"/>
    </source>
</evidence>
<gene>
    <name evidence="7" type="ORF">A2822_02720</name>
</gene>
<evidence type="ECO:0000256" key="5">
    <source>
        <dbReference type="ARBA" id="ARBA00023136"/>
    </source>
</evidence>
<dbReference type="CDD" id="cd13128">
    <property type="entry name" value="MATE_Wzx_like"/>
    <property type="match status" value="1"/>
</dbReference>
<evidence type="ECO:0000313" key="7">
    <source>
        <dbReference type="EMBL" id="OGZ65401.1"/>
    </source>
</evidence>
<feature type="transmembrane region" description="Helical" evidence="6">
    <location>
        <begin position="155"/>
        <end position="175"/>
    </location>
</feature>
<dbReference type="PANTHER" id="PTHR30250:SF11">
    <property type="entry name" value="O-ANTIGEN TRANSPORTER-RELATED"/>
    <property type="match status" value="1"/>
</dbReference>
<keyword evidence="2" id="KW-1003">Cell membrane</keyword>
<feature type="transmembrane region" description="Helical" evidence="6">
    <location>
        <begin position="97"/>
        <end position="116"/>
    </location>
</feature>
<evidence type="ECO:0000256" key="3">
    <source>
        <dbReference type="ARBA" id="ARBA00022692"/>
    </source>
</evidence>
<dbReference type="AlphaFoldDB" id="A0A1G2HT41"/>
<evidence type="ECO:0000256" key="1">
    <source>
        <dbReference type="ARBA" id="ARBA00004651"/>
    </source>
</evidence>
<dbReference type="GO" id="GO:0005886">
    <property type="term" value="C:plasma membrane"/>
    <property type="evidence" value="ECO:0007669"/>
    <property type="project" value="UniProtKB-SubCell"/>
</dbReference>
<evidence type="ECO:0000256" key="6">
    <source>
        <dbReference type="SAM" id="Phobius"/>
    </source>
</evidence>
<feature type="transmembrane region" description="Helical" evidence="6">
    <location>
        <begin position="334"/>
        <end position="354"/>
    </location>
</feature>
<accession>A0A1G2HT41</accession>
<organism evidence="7 8">
    <name type="scientific">Candidatus Staskawiczbacteria bacterium RIFCSPHIGHO2_01_FULL_41_41</name>
    <dbReference type="NCBI Taxonomy" id="1802203"/>
    <lineage>
        <taxon>Bacteria</taxon>
        <taxon>Candidatus Staskawicziibacteriota</taxon>
    </lineage>
</organism>
<feature type="transmembrane region" description="Helical" evidence="6">
    <location>
        <begin position="391"/>
        <end position="411"/>
    </location>
</feature>
<feature type="transmembrane region" description="Helical" evidence="6">
    <location>
        <begin position="366"/>
        <end position="385"/>
    </location>
</feature>
<keyword evidence="4 6" id="KW-1133">Transmembrane helix</keyword>
<feature type="transmembrane region" description="Helical" evidence="6">
    <location>
        <begin position="302"/>
        <end position="322"/>
    </location>
</feature>
<feature type="transmembrane region" description="Helical" evidence="6">
    <location>
        <begin position="453"/>
        <end position="472"/>
    </location>
</feature>
<evidence type="ECO:0000313" key="8">
    <source>
        <dbReference type="Proteomes" id="UP000178774"/>
    </source>
</evidence>
<sequence>MIKNFFFKNIGIRQMVIKNAFWLGVAEVVSRLVEFALIIQVVRVLGVAEFGKFTFALAFVSVVAVIFDLGLFNTITRELSYGSAAEKDYPAILSLKLVLNVTTFVFIVGVSFLVTGDSGSRLAFWMMGIFVLVNDFFSVLYAFIRARQKMEFEAAAKIIRSLVLAGVVSWVIARFPSLGNISLGYVIANAVALAVVLLLFHVNVQHVVLRFHTGTWKKLLAISWPLGLAAVFGATVISADSIMMGYLGQTTENGWYNAAQKLISAIVIVATLISMSFYPLLSRLFHESKELLQRAWNYYMEAMIILAVPVVTGGFFLAPRIIPFIFGDGFEPSIVVFRVLIFVAGMSFICYPYITILIVSRQQAKYVWVNMAGAVVSVMLNAVLIPRYSLYGASAAAIATYVVLLVLSAGFSRRFTSVAIFNARIFNIFLLSAAASFAMVLLVYQLIGFGGNIVMGIVSGVVIYAVILLTAYRNISWSKVS</sequence>
<dbReference type="Pfam" id="PF01943">
    <property type="entry name" value="Polysacc_synt"/>
    <property type="match status" value="1"/>
</dbReference>
<evidence type="ECO:0000256" key="2">
    <source>
        <dbReference type="ARBA" id="ARBA00022475"/>
    </source>
</evidence>
<feature type="transmembrane region" description="Helical" evidence="6">
    <location>
        <begin position="423"/>
        <end position="447"/>
    </location>
</feature>
<dbReference type="EMBL" id="MHOP01000023">
    <property type="protein sequence ID" value="OGZ65401.1"/>
    <property type="molecule type" value="Genomic_DNA"/>
</dbReference>
<dbReference type="PANTHER" id="PTHR30250">
    <property type="entry name" value="PST FAMILY PREDICTED COLANIC ACID TRANSPORTER"/>
    <property type="match status" value="1"/>
</dbReference>